<dbReference type="NCBIfam" id="NF008216">
    <property type="entry name" value="PRK10983.1"/>
    <property type="match status" value="1"/>
</dbReference>
<reference evidence="9" key="1">
    <citation type="submission" date="2022-12" db="EMBL/GenBank/DDBJ databases">
        <title>Reference genome sequencing for broad-spectrum identification of bacterial and archaeal isolates by mass spectrometry.</title>
        <authorList>
            <person name="Sekiguchi Y."/>
            <person name="Tourlousse D.M."/>
        </authorList>
    </citation>
    <scope>NUCLEOTIDE SEQUENCE</scope>
    <source>
        <strain evidence="9">ASRB1</strain>
    </source>
</reference>
<comment type="subcellular location">
    <subcellularLocation>
        <location evidence="1">Cell membrane</location>
        <topology evidence="1">Multi-pass membrane protein</topology>
    </subcellularLocation>
</comment>
<dbReference type="EMBL" id="BSDR01000001">
    <property type="protein sequence ID" value="GLI33766.1"/>
    <property type="molecule type" value="Genomic_DNA"/>
</dbReference>
<evidence type="ECO:0000256" key="7">
    <source>
        <dbReference type="ARBA" id="ARBA00023136"/>
    </source>
</evidence>
<dbReference type="Proteomes" id="UP001144372">
    <property type="component" value="Unassembled WGS sequence"/>
</dbReference>
<evidence type="ECO:0008006" key="11">
    <source>
        <dbReference type="Google" id="ProtNLM"/>
    </source>
</evidence>
<keyword evidence="3" id="KW-0813">Transport</keyword>
<evidence type="ECO:0000313" key="9">
    <source>
        <dbReference type="EMBL" id="GLI33766.1"/>
    </source>
</evidence>
<evidence type="ECO:0000313" key="10">
    <source>
        <dbReference type="Proteomes" id="UP001144372"/>
    </source>
</evidence>
<evidence type="ECO:0000256" key="4">
    <source>
        <dbReference type="ARBA" id="ARBA00022475"/>
    </source>
</evidence>
<keyword evidence="6 8" id="KW-1133">Transmembrane helix</keyword>
<name>A0A9W6CXR4_9BACT</name>
<evidence type="ECO:0000256" key="1">
    <source>
        <dbReference type="ARBA" id="ARBA00004651"/>
    </source>
</evidence>
<feature type="transmembrane region" description="Helical" evidence="8">
    <location>
        <begin position="35"/>
        <end position="53"/>
    </location>
</feature>
<feature type="transmembrane region" description="Helical" evidence="8">
    <location>
        <begin position="12"/>
        <end position="29"/>
    </location>
</feature>
<feature type="transmembrane region" description="Helical" evidence="8">
    <location>
        <begin position="160"/>
        <end position="181"/>
    </location>
</feature>
<dbReference type="PANTHER" id="PTHR21716">
    <property type="entry name" value="TRANSMEMBRANE PROTEIN"/>
    <property type="match status" value="1"/>
</dbReference>
<comment type="similarity">
    <text evidence="2">Belongs to the autoinducer-2 exporter (AI-2E) (TC 2.A.86) family.</text>
</comment>
<accession>A0A9W6CXR4</accession>
<evidence type="ECO:0000256" key="8">
    <source>
        <dbReference type="SAM" id="Phobius"/>
    </source>
</evidence>
<keyword evidence="7 8" id="KW-0472">Membrane</keyword>
<comment type="caution">
    <text evidence="9">The sequence shown here is derived from an EMBL/GenBank/DDBJ whole genome shotgun (WGS) entry which is preliminary data.</text>
</comment>
<keyword evidence="10" id="KW-1185">Reference proteome</keyword>
<dbReference type="Pfam" id="PF01594">
    <property type="entry name" value="AI-2E_transport"/>
    <property type="match status" value="1"/>
</dbReference>
<gene>
    <name evidence="9" type="ORF">DAMNIGENAA_11990</name>
</gene>
<dbReference type="RefSeq" id="WP_281792950.1">
    <property type="nucleotide sequence ID" value="NZ_BSDR01000001.1"/>
</dbReference>
<organism evidence="9 10">
    <name type="scientific">Desulforhabdus amnigena</name>
    <dbReference type="NCBI Taxonomy" id="40218"/>
    <lineage>
        <taxon>Bacteria</taxon>
        <taxon>Pseudomonadati</taxon>
        <taxon>Thermodesulfobacteriota</taxon>
        <taxon>Syntrophobacteria</taxon>
        <taxon>Syntrophobacterales</taxon>
        <taxon>Syntrophobacteraceae</taxon>
        <taxon>Desulforhabdus</taxon>
    </lineage>
</organism>
<feature type="transmembrane region" description="Helical" evidence="8">
    <location>
        <begin position="277"/>
        <end position="295"/>
    </location>
</feature>
<sequence length="360" mass="38568">MTKPRDDITRIFLAVLFLGALIGTSLWIFKPFLGAAIWAVTIVTATWPLMILIQGRLWGRRSLAVAVMTVVLLCVLVVPLWLAISTIVSNADRIAGWVRFLSEFEVPPPPAWVGKVPFLGSNLMVAWEKAAVMGIQEFMRKLAPYGGSAIRWFITEVGGFGSLVLQFLLTVVFSALLYARGEHAASRMRRFGRRLAGARGENMILLAGQAVRGVALGVVVTALAQSVLGGIGLAIAGVPFAAILTALIFMTAIAQVGPLLVMIPAVIWLYWTGSTGWGTLLLVWALVVGTMDNFLRPVLIKKGADLPLLLIFSGVVGGLIAFGLIGIFVGPVVLAVGHTLLSAWIDEEIVEGDSSPEQES</sequence>
<dbReference type="InterPro" id="IPR002549">
    <property type="entry name" value="AI-2E-like"/>
</dbReference>
<feature type="transmembrane region" description="Helical" evidence="8">
    <location>
        <begin position="65"/>
        <end position="84"/>
    </location>
</feature>
<keyword evidence="4" id="KW-1003">Cell membrane</keyword>
<feature type="transmembrane region" description="Helical" evidence="8">
    <location>
        <begin position="307"/>
        <end position="334"/>
    </location>
</feature>
<evidence type="ECO:0000256" key="5">
    <source>
        <dbReference type="ARBA" id="ARBA00022692"/>
    </source>
</evidence>
<proteinExistence type="inferred from homology"/>
<evidence type="ECO:0000256" key="6">
    <source>
        <dbReference type="ARBA" id="ARBA00022989"/>
    </source>
</evidence>
<evidence type="ECO:0000256" key="3">
    <source>
        <dbReference type="ARBA" id="ARBA00022448"/>
    </source>
</evidence>
<dbReference type="AlphaFoldDB" id="A0A9W6CXR4"/>
<dbReference type="GO" id="GO:0005886">
    <property type="term" value="C:plasma membrane"/>
    <property type="evidence" value="ECO:0007669"/>
    <property type="project" value="UniProtKB-SubCell"/>
</dbReference>
<evidence type="ECO:0000256" key="2">
    <source>
        <dbReference type="ARBA" id="ARBA00009773"/>
    </source>
</evidence>
<dbReference type="PANTHER" id="PTHR21716:SF67">
    <property type="entry name" value="TRANSPORT PROTEIN YDIK-RELATED"/>
    <property type="match status" value="1"/>
</dbReference>
<protein>
    <recommendedName>
        <fullName evidence="11">AI-2E family transporter YdiK</fullName>
    </recommendedName>
</protein>
<keyword evidence="5 8" id="KW-0812">Transmembrane</keyword>
<feature type="transmembrane region" description="Helical" evidence="8">
    <location>
        <begin position="202"/>
        <end position="224"/>
    </location>
</feature>